<evidence type="ECO:0000256" key="6">
    <source>
        <dbReference type="ARBA" id="ARBA00022777"/>
    </source>
</evidence>
<evidence type="ECO:0000256" key="9">
    <source>
        <dbReference type="ARBA" id="ARBA00048679"/>
    </source>
</evidence>
<dbReference type="PANTHER" id="PTHR22984">
    <property type="entry name" value="SERINE/THREONINE-PROTEIN KINASE PIM"/>
    <property type="match status" value="1"/>
</dbReference>
<keyword evidence="4" id="KW-0808">Transferase</keyword>
<dbReference type="EMBL" id="JAFIRN010000015">
    <property type="protein sequence ID" value="KAG5834080.1"/>
    <property type="molecule type" value="Genomic_DNA"/>
</dbReference>
<dbReference type="PROSITE" id="PS00107">
    <property type="entry name" value="PROTEIN_KINASE_ATP"/>
    <property type="match status" value="1"/>
</dbReference>
<keyword evidence="6" id="KW-0418">Kinase</keyword>
<keyword evidence="5 10" id="KW-0547">Nucleotide-binding</keyword>
<dbReference type="InterPro" id="IPR008271">
    <property type="entry name" value="Ser/Thr_kinase_AS"/>
</dbReference>
<dbReference type="Pfam" id="PF00069">
    <property type="entry name" value="Pkinase"/>
    <property type="match status" value="1"/>
</dbReference>
<comment type="catalytic activity">
    <reaction evidence="8">
        <text>L-threonyl-[protein] + ATP = O-phospho-L-threonyl-[protein] + ADP + H(+)</text>
        <dbReference type="Rhea" id="RHEA:46608"/>
        <dbReference type="Rhea" id="RHEA-COMP:11060"/>
        <dbReference type="Rhea" id="RHEA-COMP:11605"/>
        <dbReference type="ChEBI" id="CHEBI:15378"/>
        <dbReference type="ChEBI" id="CHEBI:30013"/>
        <dbReference type="ChEBI" id="CHEBI:30616"/>
        <dbReference type="ChEBI" id="CHEBI:61977"/>
        <dbReference type="ChEBI" id="CHEBI:456216"/>
        <dbReference type="EC" id="2.7.11.1"/>
    </reaction>
</comment>
<feature type="compositionally biased region" description="Basic and acidic residues" evidence="12">
    <location>
        <begin position="72"/>
        <end position="82"/>
    </location>
</feature>
<reference evidence="14" key="1">
    <citation type="submission" date="2021-01" db="EMBL/GenBank/DDBJ databases">
        <title>A chromosome-scale assembly of European eel, Anguilla anguilla.</title>
        <authorList>
            <person name="Henkel C."/>
            <person name="Jong-Raadsen S.A."/>
            <person name="Dufour S."/>
            <person name="Weltzien F.-A."/>
            <person name="Palstra A.P."/>
            <person name="Pelster B."/>
            <person name="Spaink H.P."/>
            <person name="Van Den Thillart G.E."/>
            <person name="Jansen H."/>
            <person name="Zahm M."/>
            <person name="Klopp C."/>
            <person name="Cedric C."/>
            <person name="Louis A."/>
            <person name="Berthelot C."/>
            <person name="Parey E."/>
            <person name="Roest Crollius H."/>
            <person name="Montfort J."/>
            <person name="Robinson-Rechavi M."/>
            <person name="Bucao C."/>
            <person name="Bouchez O."/>
            <person name="Gislard M."/>
            <person name="Lluch J."/>
            <person name="Milhes M."/>
            <person name="Lampietro C."/>
            <person name="Lopez Roques C."/>
            <person name="Donnadieu C."/>
            <person name="Braasch I."/>
            <person name="Desvignes T."/>
            <person name="Postlethwait J."/>
            <person name="Bobe J."/>
            <person name="Guiguen Y."/>
            <person name="Dirks R."/>
        </authorList>
    </citation>
    <scope>NUCLEOTIDE SEQUENCE</scope>
    <source>
        <strain evidence="14">Tag_6206</strain>
        <tissue evidence="14">Liver</tissue>
    </source>
</reference>
<dbReference type="EC" id="2.7.11.1" evidence="2"/>
<dbReference type="PROSITE" id="PS50011">
    <property type="entry name" value="PROTEIN_KINASE_DOM"/>
    <property type="match status" value="1"/>
</dbReference>
<comment type="similarity">
    <text evidence="1">Belongs to the protein kinase superfamily. CAMK Ser/Thr protein kinase family. PIM subfamily.</text>
</comment>
<dbReference type="GO" id="GO:0004674">
    <property type="term" value="F:protein serine/threonine kinase activity"/>
    <property type="evidence" value="ECO:0007669"/>
    <property type="project" value="UniProtKB-KW"/>
</dbReference>
<evidence type="ECO:0000256" key="7">
    <source>
        <dbReference type="ARBA" id="ARBA00022840"/>
    </source>
</evidence>
<evidence type="ECO:0000256" key="2">
    <source>
        <dbReference type="ARBA" id="ARBA00012513"/>
    </source>
</evidence>
<dbReference type="Proteomes" id="UP001044222">
    <property type="component" value="Chromosome 15"/>
</dbReference>
<feature type="binding site" evidence="10">
    <location>
        <position position="210"/>
    </location>
    <ligand>
        <name>ATP</name>
        <dbReference type="ChEBI" id="CHEBI:30616"/>
    </ligand>
</feature>
<dbReference type="AlphaFoldDB" id="A0A9D3LN74"/>
<evidence type="ECO:0000256" key="4">
    <source>
        <dbReference type="ARBA" id="ARBA00022679"/>
    </source>
</evidence>
<feature type="region of interest" description="Disordered" evidence="12">
    <location>
        <begin position="1"/>
        <end position="173"/>
    </location>
</feature>
<sequence length="433" mass="47737">MPKSKKSSDARSVAEPEIRQTCGDNLGFSGSKRKPYSRRSKDANKAEGTVPELRASGGQKRPGGPPSCGEEVVTKKQSEDRSLQTQSHKSSSCSSSKATHTKSSRKAAEKKAEGAVPELRSSGGQKRPTPSCGEEVVTKKQPEDRSLQTQSHKSSSCSSSKATHTKSSRKARAEKFYTKGELLGRGGFGSVYAGTRKSDGLPVALKYAKKLEDDEIQLPGLDRPLPREVGLLKTVNSPSHPNVLRLYDWFDRRSSYVMAMERPDPCQDLAEYCERQGGALGEGEARHITRQLLGALQHCRQHGVVHRDVKPENILVQTDTRQIKLIDFGCGDPLKDTPYAEFSGTESYQPPEWFEKQEFQAGPGTVWSVGVTLFQMLCGALPFTTFNSGAMQQVYFPEGLSPGLRDFISCCLRPRAEDRPTLGQLQLHPWLHQ</sequence>
<protein>
    <recommendedName>
        <fullName evidence="2">non-specific serine/threonine protein kinase</fullName>
        <ecNumber evidence="2">2.7.11.1</ecNumber>
    </recommendedName>
</protein>
<evidence type="ECO:0000259" key="13">
    <source>
        <dbReference type="PROSITE" id="PS50011"/>
    </source>
</evidence>
<feature type="compositionally biased region" description="Basic and acidic residues" evidence="12">
    <location>
        <begin position="136"/>
        <end position="146"/>
    </location>
</feature>
<dbReference type="Gene3D" id="3.30.200.20">
    <property type="entry name" value="Phosphorylase Kinase, domain 1"/>
    <property type="match status" value="1"/>
</dbReference>
<accession>A0A9D3LN74</accession>
<dbReference type="InterPro" id="IPR011009">
    <property type="entry name" value="Kinase-like_dom_sf"/>
</dbReference>
<evidence type="ECO:0000256" key="8">
    <source>
        <dbReference type="ARBA" id="ARBA00047899"/>
    </source>
</evidence>
<dbReference type="Gene3D" id="1.10.510.10">
    <property type="entry name" value="Transferase(Phosphotransferase) domain 1"/>
    <property type="match status" value="1"/>
</dbReference>
<dbReference type="InterPro" id="IPR051138">
    <property type="entry name" value="PIM_Ser/Thr_kinase"/>
</dbReference>
<dbReference type="InterPro" id="IPR017441">
    <property type="entry name" value="Protein_kinase_ATP_BS"/>
</dbReference>
<dbReference type="GO" id="GO:0005524">
    <property type="term" value="F:ATP binding"/>
    <property type="evidence" value="ECO:0007669"/>
    <property type="project" value="UniProtKB-UniRule"/>
</dbReference>
<feature type="compositionally biased region" description="Low complexity" evidence="12">
    <location>
        <begin position="87"/>
        <end position="98"/>
    </location>
</feature>
<evidence type="ECO:0000256" key="5">
    <source>
        <dbReference type="ARBA" id="ARBA00022741"/>
    </source>
</evidence>
<dbReference type="GO" id="GO:0043066">
    <property type="term" value="P:negative regulation of apoptotic process"/>
    <property type="evidence" value="ECO:0007669"/>
    <property type="project" value="TreeGrafter"/>
</dbReference>
<dbReference type="SMART" id="SM00220">
    <property type="entry name" value="S_TKc"/>
    <property type="match status" value="1"/>
</dbReference>
<dbReference type="InterPro" id="IPR000719">
    <property type="entry name" value="Prot_kinase_dom"/>
</dbReference>
<keyword evidence="7 10" id="KW-0067">ATP-binding</keyword>
<keyword evidence="3 11" id="KW-0723">Serine/threonine-protein kinase</keyword>
<evidence type="ECO:0000256" key="12">
    <source>
        <dbReference type="SAM" id="MobiDB-lite"/>
    </source>
</evidence>
<gene>
    <name evidence="14" type="ORF">ANANG_G00257470</name>
</gene>
<feature type="compositionally biased region" description="Low complexity" evidence="12">
    <location>
        <begin position="151"/>
        <end position="162"/>
    </location>
</feature>
<dbReference type="PANTHER" id="PTHR22984:SF11">
    <property type="entry name" value="AURORA KINASE-RELATED"/>
    <property type="match status" value="1"/>
</dbReference>
<comment type="catalytic activity">
    <reaction evidence="9">
        <text>L-seryl-[protein] + ATP = O-phospho-L-seryl-[protein] + ADP + H(+)</text>
        <dbReference type="Rhea" id="RHEA:17989"/>
        <dbReference type="Rhea" id="RHEA-COMP:9863"/>
        <dbReference type="Rhea" id="RHEA-COMP:11604"/>
        <dbReference type="ChEBI" id="CHEBI:15378"/>
        <dbReference type="ChEBI" id="CHEBI:29999"/>
        <dbReference type="ChEBI" id="CHEBI:30616"/>
        <dbReference type="ChEBI" id="CHEBI:83421"/>
        <dbReference type="ChEBI" id="CHEBI:456216"/>
        <dbReference type="EC" id="2.7.11.1"/>
    </reaction>
</comment>
<organism evidence="14 15">
    <name type="scientific">Anguilla anguilla</name>
    <name type="common">European freshwater eel</name>
    <name type="synonym">Muraena anguilla</name>
    <dbReference type="NCBI Taxonomy" id="7936"/>
    <lineage>
        <taxon>Eukaryota</taxon>
        <taxon>Metazoa</taxon>
        <taxon>Chordata</taxon>
        <taxon>Craniata</taxon>
        <taxon>Vertebrata</taxon>
        <taxon>Euteleostomi</taxon>
        <taxon>Actinopterygii</taxon>
        <taxon>Neopterygii</taxon>
        <taxon>Teleostei</taxon>
        <taxon>Anguilliformes</taxon>
        <taxon>Anguillidae</taxon>
        <taxon>Anguilla</taxon>
    </lineage>
</organism>
<evidence type="ECO:0000256" key="10">
    <source>
        <dbReference type="PROSITE-ProRule" id="PRU10141"/>
    </source>
</evidence>
<feature type="compositionally biased region" description="Basic and acidic residues" evidence="12">
    <location>
        <begin position="1"/>
        <end position="18"/>
    </location>
</feature>
<dbReference type="PROSITE" id="PS00108">
    <property type="entry name" value="PROTEIN_KINASE_ST"/>
    <property type="match status" value="1"/>
</dbReference>
<evidence type="ECO:0000256" key="11">
    <source>
        <dbReference type="RuleBase" id="RU000304"/>
    </source>
</evidence>
<dbReference type="GO" id="GO:0005737">
    <property type="term" value="C:cytoplasm"/>
    <property type="evidence" value="ECO:0007669"/>
    <property type="project" value="TreeGrafter"/>
</dbReference>
<evidence type="ECO:0000313" key="14">
    <source>
        <dbReference type="EMBL" id="KAG5834080.1"/>
    </source>
</evidence>
<name>A0A9D3LN74_ANGAN</name>
<proteinExistence type="inferred from homology"/>
<keyword evidence="15" id="KW-1185">Reference proteome</keyword>
<evidence type="ECO:0000256" key="1">
    <source>
        <dbReference type="ARBA" id="ARBA00005505"/>
    </source>
</evidence>
<dbReference type="GO" id="GO:0007346">
    <property type="term" value="P:regulation of mitotic cell cycle"/>
    <property type="evidence" value="ECO:0007669"/>
    <property type="project" value="TreeGrafter"/>
</dbReference>
<feature type="domain" description="Protein kinase" evidence="13">
    <location>
        <begin position="177"/>
        <end position="431"/>
    </location>
</feature>
<dbReference type="SUPFAM" id="SSF56112">
    <property type="entry name" value="Protein kinase-like (PK-like)"/>
    <property type="match status" value="1"/>
</dbReference>
<comment type="caution">
    <text evidence="14">The sequence shown here is derived from an EMBL/GenBank/DDBJ whole genome shotgun (WGS) entry which is preliminary data.</text>
</comment>
<evidence type="ECO:0000313" key="15">
    <source>
        <dbReference type="Proteomes" id="UP001044222"/>
    </source>
</evidence>
<evidence type="ECO:0000256" key="3">
    <source>
        <dbReference type="ARBA" id="ARBA00022527"/>
    </source>
</evidence>